<feature type="domain" description="DUF6576" evidence="10">
    <location>
        <begin position="257"/>
        <end position="288"/>
    </location>
</feature>
<protein>
    <submittedName>
        <fullName evidence="11">Rhomboid family intramembrane serine protease</fullName>
        <ecNumber evidence="11">3.4.21.105</ecNumber>
    </submittedName>
</protein>
<evidence type="ECO:0000256" key="2">
    <source>
        <dbReference type="ARBA" id="ARBA00009045"/>
    </source>
</evidence>
<feature type="transmembrane region" description="Helical" evidence="8">
    <location>
        <begin position="159"/>
        <end position="177"/>
    </location>
</feature>
<dbReference type="Gene3D" id="1.20.1540.10">
    <property type="entry name" value="Rhomboid-like"/>
    <property type="match status" value="1"/>
</dbReference>
<dbReference type="Pfam" id="PF01694">
    <property type="entry name" value="Rhomboid"/>
    <property type="match status" value="1"/>
</dbReference>
<dbReference type="InterPro" id="IPR046483">
    <property type="entry name" value="DUF6576"/>
</dbReference>
<evidence type="ECO:0000256" key="1">
    <source>
        <dbReference type="ARBA" id="ARBA00004141"/>
    </source>
</evidence>
<gene>
    <name evidence="11" type="ORF">ACFO5T_04725</name>
</gene>
<name>A0ABV9L7R6_9FLAO</name>
<dbReference type="PANTHER" id="PTHR43731:SF14">
    <property type="entry name" value="PRESENILIN-ASSOCIATED RHOMBOID-LIKE PROTEIN, MITOCHONDRIAL"/>
    <property type="match status" value="1"/>
</dbReference>
<feature type="transmembrane region" description="Helical" evidence="8">
    <location>
        <begin position="20"/>
        <end position="44"/>
    </location>
</feature>
<evidence type="ECO:0000256" key="4">
    <source>
        <dbReference type="ARBA" id="ARBA00022801"/>
    </source>
</evidence>
<feature type="transmembrane region" description="Helical" evidence="8">
    <location>
        <begin position="183"/>
        <end position="200"/>
    </location>
</feature>
<dbReference type="InterPro" id="IPR050925">
    <property type="entry name" value="Rhomboid_protease_S54"/>
</dbReference>
<feature type="region of interest" description="Disordered" evidence="7">
    <location>
        <begin position="228"/>
        <end position="262"/>
    </location>
</feature>
<keyword evidence="3 8" id="KW-0812">Transmembrane</keyword>
<dbReference type="EC" id="3.4.21.105" evidence="11"/>
<accession>A0ABV9L7R6</accession>
<dbReference type="SUPFAM" id="SSF144091">
    <property type="entry name" value="Rhomboid-like"/>
    <property type="match status" value="1"/>
</dbReference>
<organism evidence="11 12">
    <name type="scientific">Dokdonia genika</name>
    <dbReference type="NCBI Taxonomy" id="308113"/>
    <lineage>
        <taxon>Bacteria</taxon>
        <taxon>Pseudomonadati</taxon>
        <taxon>Bacteroidota</taxon>
        <taxon>Flavobacteriia</taxon>
        <taxon>Flavobacteriales</taxon>
        <taxon>Flavobacteriaceae</taxon>
        <taxon>Dokdonia</taxon>
    </lineage>
</organism>
<dbReference type="RefSeq" id="WP_299151007.1">
    <property type="nucleotide sequence ID" value="NZ_JBHSHB010000008.1"/>
</dbReference>
<dbReference type="InterPro" id="IPR022764">
    <property type="entry name" value="Peptidase_S54_rhomboid_dom"/>
</dbReference>
<keyword evidence="5 8" id="KW-1133">Transmembrane helix</keyword>
<sequence length="294" mass="32649">MANTSLAYKYKTANIAIKLIVVNVLVYVLFNIIPWLVGLGSGTFSQYFVLPSDVIRFLQQPWSVVTYAFLHSGFGHLFWNMVFLYVFSRFVLNLFSEKKFLAIYLLGAIAGGVLFALLYNVLPVFRGTGVLLGASAAVNAIVVFIGTYTPDAEVRIFTFNVKLWWIAAFIVVKDILLLDAGNAGGLISHLGGAAFGFYYAKQLLAGNDIGLWFERLIDNVSGWFTKKPKRQKKSPLRTVHKNKKSSASSVKKTATATKSEQQQRIDAILDKISKSGYDSLSKAEKDFLFKAGKE</sequence>
<feature type="transmembrane region" description="Helical" evidence="8">
    <location>
        <begin position="128"/>
        <end position="147"/>
    </location>
</feature>
<proteinExistence type="inferred from homology"/>
<keyword evidence="11" id="KW-0645">Protease</keyword>
<reference evidence="12" key="1">
    <citation type="journal article" date="2019" name="Int. J. Syst. Evol. Microbiol.">
        <title>The Global Catalogue of Microorganisms (GCM) 10K type strain sequencing project: providing services to taxonomists for standard genome sequencing and annotation.</title>
        <authorList>
            <consortium name="The Broad Institute Genomics Platform"/>
            <consortium name="The Broad Institute Genome Sequencing Center for Infectious Disease"/>
            <person name="Wu L."/>
            <person name="Ma J."/>
        </authorList>
    </citation>
    <scope>NUCLEOTIDE SEQUENCE [LARGE SCALE GENOMIC DNA]</scope>
    <source>
        <strain evidence="12">CGMCC 4.7427</strain>
    </source>
</reference>
<comment type="similarity">
    <text evidence="2">Belongs to the peptidase S54 family.</text>
</comment>
<evidence type="ECO:0000256" key="3">
    <source>
        <dbReference type="ARBA" id="ARBA00022692"/>
    </source>
</evidence>
<feature type="domain" description="Peptidase S54 rhomboid" evidence="9">
    <location>
        <begin position="59"/>
        <end position="202"/>
    </location>
</feature>
<evidence type="ECO:0000256" key="8">
    <source>
        <dbReference type="SAM" id="Phobius"/>
    </source>
</evidence>
<comment type="subcellular location">
    <subcellularLocation>
        <location evidence="1">Membrane</location>
        <topology evidence="1">Multi-pass membrane protein</topology>
    </subcellularLocation>
</comment>
<dbReference type="Proteomes" id="UP001595878">
    <property type="component" value="Unassembled WGS sequence"/>
</dbReference>
<comment type="caution">
    <text evidence="11">The sequence shown here is derived from an EMBL/GenBank/DDBJ whole genome shotgun (WGS) entry which is preliminary data.</text>
</comment>
<keyword evidence="12" id="KW-1185">Reference proteome</keyword>
<evidence type="ECO:0000313" key="11">
    <source>
        <dbReference type="EMBL" id="MFC4689728.1"/>
    </source>
</evidence>
<keyword evidence="4 11" id="KW-0378">Hydrolase</keyword>
<keyword evidence="6 8" id="KW-0472">Membrane</keyword>
<evidence type="ECO:0000259" key="10">
    <source>
        <dbReference type="Pfam" id="PF20216"/>
    </source>
</evidence>
<feature type="compositionally biased region" description="Low complexity" evidence="7">
    <location>
        <begin position="245"/>
        <end position="259"/>
    </location>
</feature>
<dbReference type="GO" id="GO:0006508">
    <property type="term" value="P:proteolysis"/>
    <property type="evidence" value="ECO:0007669"/>
    <property type="project" value="UniProtKB-KW"/>
</dbReference>
<evidence type="ECO:0000259" key="9">
    <source>
        <dbReference type="Pfam" id="PF01694"/>
    </source>
</evidence>
<feature type="compositionally biased region" description="Basic residues" evidence="7">
    <location>
        <begin position="228"/>
        <end position="244"/>
    </location>
</feature>
<feature type="transmembrane region" description="Helical" evidence="8">
    <location>
        <begin position="64"/>
        <end position="88"/>
    </location>
</feature>
<dbReference type="EMBL" id="JBHSHB010000008">
    <property type="protein sequence ID" value="MFC4689728.1"/>
    <property type="molecule type" value="Genomic_DNA"/>
</dbReference>
<evidence type="ECO:0000256" key="5">
    <source>
        <dbReference type="ARBA" id="ARBA00022989"/>
    </source>
</evidence>
<dbReference type="PANTHER" id="PTHR43731">
    <property type="entry name" value="RHOMBOID PROTEASE"/>
    <property type="match status" value="1"/>
</dbReference>
<evidence type="ECO:0000256" key="6">
    <source>
        <dbReference type="ARBA" id="ARBA00023136"/>
    </source>
</evidence>
<dbReference type="GO" id="GO:0008233">
    <property type="term" value="F:peptidase activity"/>
    <property type="evidence" value="ECO:0007669"/>
    <property type="project" value="UniProtKB-KW"/>
</dbReference>
<dbReference type="InterPro" id="IPR035952">
    <property type="entry name" value="Rhomboid-like_sf"/>
</dbReference>
<evidence type="ECO:0000313" key="12">
    <source>
        <dbReference type="Proteomes" id="UP001595878"/>
    </source>
</evidence>
<feature type="transmembrane region" description="Helical" evidence="8">
    <location>
        <begin position="100"/>
        <end position="122"/>
    </location>
</feature>
<dbReference type="Pfam" id="PF20216">
    <property type="entry name" value="DUF6576"/>
    <property type="match status" value="1"/>
</dbReference>
<evidence type="ECO:0000256" key="7">
    <source>
        <dbReference type="SAM" id="MobiDB-lite"/>
    </source>
</evidence>